<feature type="region of interest" description="Disordered" evidence="7">
    <location>
        <begin position="1"/>
        <end position="22"/>
    </location>
</feature>
<evidence type="ECO:0000313" key="9">
    <source>
        <dbReference type="EMBL" id="TKW61921.1"/>
    </source>
</evidence>
<evidence type="ECO:0000313" key="10">
    <source>
        <dbReference type="Proteomes" id="UP000320948"/>
    </source>
</evidence>
<proteinExistence type="inferred from homology"/>
<dbReference type="Pfam" id="PF00460">
    <property type="entry name" value="Flg_bb_rod"/>
    <property type="match status" value="1"/>
</dbReference>
<evidence type="ECO:0000256" key="4">
    <source>
        <dbReference type="ARBA" id="ARBA00023143"/>
    </source>
</evidence>
<dbReference type="NCBIfam" id="TIGR01396">
    <property type="entry name" value="FlgB"/>
    <property type="match status" value="1"/>
</dbReference>
<comment type="subunit">
    <text evidence="6">The basal body constitutes a major portion of the flagellar organelle and consists of a number of rings mounted on a central rod. In Gram-negative bacteria, at least four rings, L, P, S and M are present, whereas Gram-positive bacteria lack the L and P rings. The rod consists of about 26 subunits of FlgG in the distal portion, and FlgB, FlgC and FlgF build up the proximal portion of the rod with about 6 subunits each. Rod assembly occurs by export via the flagellum-specific pathway of its constituent proteins and by their incorporation into the rod structure in the probable order of FlgB, FlgC, FlgF and FlgG. Another protein, FliE, also assembles onto the stable rod structure.</text>
</comment>
<comment type="subcellular location">
    <subcellularLocation>
        <location evidence="1">Bacterial flagellum basal body</location>
    </subcellularLocation>
</comment>
<dbReference type="AlphaFoldDB" id="A0A6N4RAE6"/>
<feature type="compositionally biased region" description="Basic residues" evidence="7">
    <location>
        <begin position="1"/>
        <end position="14"/>
    </location>
</feature>
<evidence type="ECO:0000256" key="6">
    <source>
        <dbReference type="ARBA" id="ARBA00026072"/>
    </source>
</evidence>
<evidence type="ECO:0000256" key="1">
    <source>
        <dbReference type="ARBA" id="ARBA00004117"/>
    </source>
</evidence>
<dbReference type="InterPro" id="IPR006300">
    <property type="entry name" value="FlgB"/>
</dbReference>
<evidence type="ECO:0000256" key="3">
    <source>
        <dbReference type="ARBA" id="ARBA00014376"/>
    </source>
</evidence>
<accession>A0A6N4RAE6</accession>
<feature type="domain" description="Flagellar basal body rod protein N-terminal" evidence="8">
    <location>
        <begin position="87"/>
        <end position="112"/>
    </location>
</feature>
<comment type="function">
    <text evidence="5">Structural component of flagellum, the bacterial motility apparatus. Part of the rod structure of flagellar basal body.</text>
</comment>
<name>A0A6N4RAE6_BLAVI</name>
<dbReference type="EMBL" id="VAFM01000001">
    <property type="protein sequence ID" value="TKW61921.1"/>
    <property type="molecule type" value="Genomic_DNA"/>
</dbReference>
<evidence type="ECO:0000256" key="5">
    <source>
        <dbReference type="ARBA" id="ARBA00024934"/>
    </source>
</evidence>
<evidence type="ECO:0000256" key="7">
    <source>
        <dbReference type="SAM" id="MobiDB-lite"/>
    </source>
</evidence>
<dbReference type="GO" id="GO:0030694">
    <property type="term" value="C:bacterial-type flagellum basal body, rod"/>
    <property type="evidence" value="ECO:0007669"/>
    <property type="project" value="InterPro"/>
</dbReference>
<reference evidence="9 10" key="1">
    <citation type="journal article" date="2017" name="Nat. Commun.">
        <title>In situ click chemistry generation of cyclooxygenase-2 inhibitors.</title>
        <authorList>
            <person name="Bhardwaj A."/>
            <person name="Kaur J."/>
            <person name="Wuest M."/>
            <person name="Wuest F."/>
        </authorList>
    </citation>
    <scope>NUCLEOTIDE SEQUENCE [LARGE SCALE GENOMIC DNA]</scope>
    <source>
        <strain evidence="9">S2_018_000_R2_106</strain>
    </source>
</reference>
<gene>
    <name evidence="9" type="primary">flgB</name>
    <name evidence="9" type="ORF">DI628_04680</name>
</gene>
<keyword evidence="9" id="KW-0969">Cilium</keyword>
<organism evidence="9 10">
    <name type="scientific">Blastochloris viridis</name>
    <name type="common">Rhodopseudomonas viridis</name>
    <dbReference type="NCBI Taxonomy" id="1079"/>
    <lineage>
        <taxon>Bacteria</taxon>
        <taxon>Pseudomonadati</taxon>
        <taxon>Pseudomonadota</taxon>
        <taxon>Alphaproteobacteria</taxon>
        <taxon>Hyphomicrobiales</taxon>
        <taxon>Blastochloridaceae</taxon>
        <taxon>Blastochloris</taxon>
    </lineage>
</organism>
<evidence type="ECO:0000259" key="8">
    <source>
        <dbReference type="Pfam" id="PF00460"/>
    </source>
</evidence>
<evidence type="ECO:0000256" key="2">
    <source>
        <dbReference type="ARBA" id="ARBA00009677"/>
    </source>
</evidence>
<keyword evidence="4" id="KW-0975">Bacterial flagellum</keyword>
<dbReference type="Proteomes" id="UP000320948">
    <property type="component" value="Unassembled WGS sequence"/>
</dbReference>
<keyword evidence="9" id="KW-0282">Flagellum</keyword>
<dbReference type="InterPro" id="IPR001444">
    <property type="entry name" value="Flag_bb_rod_N"/>
</dbReference>
<dbReference type="PROSITE" id="PS00588">
    <property type="entry name" value="FLAGELLA_BB_ROD"/>
    <property type="match status" value="1"/>
</dbReference>
<protein>
    <recommendedName>
        <fullName evidence="3">Flagellar basal body rod protein FlgB</fullName>
    </recommendedName>
</protein>
<dbReference type="InterPro" id="IPR019776">
    <property type="entry name" value="Flagellar_basal_body_rod_CS"/>
</dbReference>
<comment type="similarity">
    <text evidence="2">Belongs to the flagella basal body rod proteins family.</text>
</comment>
<keyword evidence="9" id="KW-0966">Cell projection</keyword>
<sequence length="201" mass="22354">MGGQGHHRCQHKGRHQGDVNKVGQGSHIGRSCSWVALSAHLYANAVPIWRDGEAQPSFSRFWHAPCIKYREREQGDLTMPSLSSALTSRMNFLTERQAVVASNIANANTPGYLARDLVENKNGASTSSFAMAMTNAQHMKTVGGATQGRIVEDARFIEHNGNSVRLDEEMLKMNDAQINYRFMTELYTKQVGMQKMALGNR</sequence>
<dbReference type="GO" id="GO:0071973">
    <property type="term" value="P:bacterial-type flagellum-dependent cell motility"/>
    <property type="evidence" value="ECO:0007669"/>
    <property type="project" value="InterPro"/>
</dbReference>
<comment type="caution">
    <text evidence="9">The sequence shown here is derived from an EMBL/GenBank/DDBJ whole genome shotgun (WGS) entry which is preliminary data.</text>
</comment>